<dbReference type="Proteomes" id="UP001302349">
    <property type="component" value="Chromosome"/>
</dbReference>
<proteinExistence type="predicted"/>
<evidence type="ECO:0000313" key="2">
    <source>
        <dbReference type="Proteomes" id="UP001302349"/>
    </source>
</evidence>
<dbReference type="EMBL" id="CP136051">
    <property type="protein sequence ID" value="WOK06214.1"/>
    <property type="molecule type" value="Genomic_DNA"/>
</dbReference>
<keyword evidence="2" id="KW-1185">Reference proteome</keyword>
<dbReference type="RefSeq" id="WP_317488943.1">
    <property type="nucleotide sequence ID" value="NZ_CP136051.1"/>
</dbReference>
<name>A0ABZ0IMG3_9BACT</name>
<gene>
    <name evidence="1" type="ORF">RT717_24360</name>
</gene>
<organism evidence="1 2">
    <name type="scientific">Imperialibacter roseus</name>
    <dbReference type="NCBI Taxonomy" id="1324217"/>
    <lineage>
        <taxon>Bacteria</taxon>
        <taxon>Pseudomonadati</taxon>
        <taxon>Bacteroidota</taxon>
        <taxon>Cytophagia</taxon>
        <taxon>Cytophagales</taxon>
        <taxon>Flammeovirgaceae</taxon>
        <taxon>Imperialibacter</taxon>
    </lineage>
</organism>
<sequence length="155" mass="17471">MDKKKLIAVFKKLEGKLNEKEFDLEAWKASAVSLFSRTFGASDPKIKQIHDLKIDYSSWALRDAPSTYHPLESCKNLGREVVLSAIDEIELFGLPEQKDLRKVMGEVYSEAEVKQIVSLAGVEKKEAELKKLLEKAGSEKNVALIMKLLSEEAFD</sequence>
<reference evidence="1 2" key="1">
    <citation type="journal article" date="2023" name="Microbiol. Resour. Announc.">
        <title>Complete Genome Sequence of Imperialibacter roseus strain P4T.</title>
        <authorList>
            <person name="Tizabi D.R."/>
            <person name="Bachvaroff T."/>
            <person name="Hill R.T."/>
        </authorList>
    </citation>
    <scope>NUCLEOTIDE SEQUENCE [LARGE SCALE GENOMIC DNA]</scope>
    <source>
        <strain evidence="1 2">P4T</strain>
    </source>
</reference>
<evidence type="ECO:0000313" key="1">
    <source>
        <dbReference type="EMBL" id="WOK06214.1"/>
    </source>
</evidence>
<accession>A0ABZ0IMG3</accession>
<protein>
    <submittedName>
        <fullName evidence="1">Uncharacterized protein</fullName>
    </submittedName>
</protein>